<accession>A0A2T0Q9H7</accession>
<dbReference type="OrthoDB" id="9814902at2"/>
<gene>
    <name evidence="10" type="ORF">CLV72_102177</name>
</gene>
<proteinExistence type="inferred from homology"/>
<dbReference type="CDD" id="cd06261">
    <property type="entry name" value="TM_PBP2"/>
    <property type="match status" value="1"/>
</dbReference>
<feature type="transmembrane region" description="Helical" evidence="8">
    <location>
        <begin position="179"/>
        <end position="203"/>
    </location>
</feature>
<evidence type="ECO:0000313" key="11">
    <source>
        <dbReference type="Proteomes" id="UP000237846"/>
    </source>
</evidence>
<evidence type="ECO:0000313" key="10">
    <source>
        <dbReference type="EMBL" id="PRY00546.1"/>
    </source>
</evidence>
<organism evidence="10 11">
    <name type="scientific">Allonocardiopsis opalescens</name>
    <dbReference type="NCBI Taxonomy" id="1144618"/>
    <lineage>
        <taxon>Bacteria</taxon>
        <taxon>Bacillati</taxon>
        <taxon>Actinomycetota</taxon>
        <taxon>Actinomycetes</taxon>
        <taxon>Streptosporangiales</taxon>
        <taxon>Allonocardiopsis</taxon>
    </lineage>
</organism>
<dbReference type="PROSITE" id="PS50928">
    <property type="entry name" value="ABC_TM1"/>
    <property type="match status" value="1"/>
</dbReference>
<evidence type="ECO:0000256" key="7">
    <source>
        <dbReference type="ARBA" id="ARBA00023136"/>
    </source>
</evidence>
<evidence type="ECO:0000259" key="9">
    <source>
        <dbReference type="PROSITE" id="PS50928"/>
    </source>
</evidence>
<evidence type="ECO:0000256" key="6">
    <source>
        <dbReference type="ARBA" id="ARBA00022989"/>
    </source>
</evidence>
<name>A0A2T0Q9H7_9ACTN</name>
<keyword evidence="3" id="KW-1003">Cell membrane</keyword>
<evidence type="ECO:0000256" key="2">
    <source>
        <dbReference type="ARBA" id="ARBA00022448"/>
    </source>
</evidence>
<keyword evidence="7 8" id="KW-0472">Membrane</keyword>
<dbReference type="RefSeq" id="WP_106242094.1">
    <property type="nucleotide sequence ID" value="NZ_PVZC01000002.1"/>
</dbReference>
<feature type="domain" description="ABC transmembrane type-1" evidence="9">
    <location>
        <begin position="12"/>
        <end position="197"/>
    </location>
</feature>
<comment type="similarity">
    <text evidence="8">Belongs to the binding-protein-dependent transport system permease family.</text>
</comment>
<sequence length="233" mass="25015">MLNSLPLYLNGVWVTVQITVAGAALALALSFAAGLLGSARRRWIRAIGRVYTEFFRGVAALVLMYWLFYALPYVGFRLDPMFAAILALGLNVGAYGGEVVRGAVNAVPRAQIEATTALNMGYVQRMRLVVIPQAWAAMLPPMGNLLIELMKGSAVVGLITVSDLTFVVRQQWSSGGDTLVVWGLALLFYFLIAQALLLGVRYLERRANARLGRGPAFRAAPEPAAASAGGSGR</sequence>
<dbReference type="InterPro" id="IPR014342">
    <property type="entry name" value="Ectoine_EhuC"/>
</dbReference>
<dbReference type="NCBIfam" id="TIGR03004">
    <property type="entry name" value="ectoine_ehuC"/>
    <property type="match status" value="1"/>
</dbReference>
<keyword evidence="6 8" id="KW-1133">Transmembrane helix</keyword>
<evidence type="ECO:0000256" key="4">
    <source>
        <dbReference type="ARBA" id="ARBA00022692"/>
    </source>
</evidence>
<dbReference type="GO" id="GO:0043190">
    <property type="term" value="C:ATP-binding cassette (ABC) transporter complex"/>
    <property type="evidence" value="ECO:0007669"/>
    <property type="project" value="InterPro"/>
</dbReference>
<dbReference type="SUPFAM" id="SSF161098">
    <property type="entry name" value="MetI-like"/>
    <property type="match status" value="1"/>
</dbReference>
<evidence type="ECO:0000256" key="1">
    <source>
        <dbReference type="ARBA" id="ARBA00004651"/>
    </source>
</evidence>
<protein>
    <submittedName>
        <fullName evidence="10">Amino acid ABC transporter membrane protein 1 (PAAT family)</fullName>
    </submittedName>
</protein>
<evidence type="ECO:0000256" key="3">
    <source>
        <dbReference type="ARBA" id="ARBA00022475"/>
    </source>
</evidence>
<dbReference type="AlphaFoldDB" id="A0A2T0Q9H7"/>
<keyword evidence="11" id="KW-1185">Reference proteome</keyword>
<keyword evidence="5" id="KW-0029">Amino-acid transport</keyword>
<comment type="caution">
    <text evidence="10">The sequence shown here is derived from an EMBL/GenBank/DDBJ whole genome shotgun (WGS) entry which is preliminary data.</text>
</comment>
<reference evidence="10 11" key="1">
    <citation type="submission" date="2018-03" db="EMBL/GenBank/DDBJ databases">
        <title>Genomic Encyclopedia of Archaeal and Bacterial Type Strains, Phase II (KMG-II): from individual species to whole genera.</title>
        <authorList>
            <person name="Goeker M."/>
        </authorList>
    </citation>
    <scope>NUCLEOTIDE SEQUENCE [LARGE SCALE GENOMIC DNA]</scope>
    <source>
        <strain evidence="10 11">DSM 45601</strain>
    </source>
</reference>
<keyword evidence="2 8" id="KW-0813">Transport</keyword>
<comment type="subcellular location">
    <subcellularLocation>
        <location evidence="1 8">Cell membrane</location>
        <topology evidence="1 8">Multi-pass membrane protein</topology>
    </subcellularLocation>
</comment>
<evidence type="ECO:0000256" key="5">
    <source>
        <dbReference type="ARBA" id="ARBA00022970"/>
    </source>
</evidence>
<evidence type="ECO:0000256" key="8">
    <source>
        <dbReference type="RuleBase" id="RU363032"/>
    </source>
</evidence>
<dbReference type="PANTHER" id="PTHR30614">
    <property type="entry name" value="MEMBRANE COMPONENT OF AMINO ACID ABC TRANSPORTER"/>
    <property type="match status" value="1"/>
</dbReference>
<feature type="transmembrane region" description="Helical" evidence="8">
    <location>
        <begin position="81"/>
        <end position="100"/>
    </location>
</feature>
<keyword evidence="4 8" id="KW-0812">Transmembrane</keyword>
<dbReference type="NCBIfam" id="TIGR01726">
    <property type="entry name" value="HEQRo_perm_3TM"/>
    <property type="match status" value="1"/>
</dbReference>
<dbReference type="GO" id="GO:0006865">
    <property type="term" value="P:amino acid transport"/>
    <property type="evidence" value="ECO:0007669"/>
    <property type="project" value="UniProtKB-KW"/>
</dbReference>
<dbReference type="GO" id="GO:0022857">
    <property type="term" value="F:transmembrane transporter activity"/>
    <property type="evidence" value="ECO:0007669"/>
    <property type="project" value="InterPro"/>
</dbReference>
<dbReference type="InterPro" id="IPR035906">
    <property type="entry name" value="MetI-like_sf"/>
</dbReference>
<dbReference type="Pfam" id="PF00528">
    <property type="entry name" value="BPD_transp_1"/>
    <property type="match status" value="1"/>
</dbReference>
<dbReference type="Gene3D" id="1.10.3720.10">
    <property type="entry name" value="MetI-like"/>
    <property type="match status" value="1"/>
</dbReference>
<dbReference type="InterPro" id="IPR043429">
    <property type="entry name" value="ArtM/GltK/GlnP/TcyL/YhdX-like"/>
</dbReference>
<dbReference type="PANTHER" id="PTHR30614:SF0">
    <property type="entry name" value="L-CYSTINE TRANSPORT SYSTEM PERMEASE PROTEIN TCYL"/>
    <property type="match status" value="1"/>
</dbReference>
<dbReference type="EMBL" id="PVZC01000002">
    <property type="protein sequence ID" value="PRY00546.1"/>
    <property type="molecule type" value="Genomic_DNA"/>
</dbReference>
<feature type="transmembrane region" description="Helical" evidence="8">
    <location>
        <begin position="57"/>
        <end position="75"/>
    </location>
</feature>
<dbReference type="InterPro" id="IPR000515">
    <property type="entry name" value="MetI-like"/>
</dbReference>
<dbReference type="Proteomes" id="UP000237846">
    <property type="component" value="Unassembled WGS sequence"/>
</dbReference>
<dbReference type="InterPro" id="IPR010065">
    <property type="entry name" value="AA_ABC_transptr_permease_3TM"/>
</dbReference>
<feature type="transmembrane region" description="Helical" evidence="8">
    <location>
        <begin position="12"/>
        <end position="36"/>
    </location>
</feature>